<protein>
    <submittedName>
        <fullName evidence="1">Uncharacterized protein</fullName>
    </submittedName>
</protein>
<evidence type="ECO:0000313" key="1">
    <source>
        <dbReference type="EMBL" id="KAG0433606.1"/>
    </source>
</evidence>
<name>A0AC60QHJ1_IXOPE</name>
<sequence>MVDLLSPTQDGRSLVPEDSLTGKSSLAFLVDGTVRVLLEADVHVLTPFYSGNVSAKCMKHPLYDAIFGNIPNVRAP</sequence>
<keyword evidence="2" id="KW-1185">Reference proteome</keyword>
<dbReference type="EMBL" id="JABSTQ010009045">
    <property type="protein sequence ID" value="KAG0433606.1"/>
    <property type="molecule type" value="Genomic_DNA"/>
</dbReference>
<proteinExistence type="predicted"/>
<gene>
    <name evidence="1" type="ORF">HPB47_019789</name>
</gene>
<accession>A0AC60QHJ1</accession>
<evidence type="ECO:0000313" key="2">
    <source>
        <dbReference type="Proteomes" id="UP000805193"/>
    </source>
</evidence>
<organism evidence="1 2">
    <name type="scientific">Ixodes persulcatus</name>
    <name type="common">Taiga tick</name>
    <dbReference type="NCBI Taxonomy" id="34615"/>
    <lineage>
        <taxon>Eukaryota</taxon>
        <taxon>Metazoa</taxon>
        <taxon>Ecdysozoa</taxon>
        <taxon>Arthropoda</taxon>
        <taxon>Chelicerata</taxon>
        <taxon>Arachnida</taxon>
        <taxon>Acari</taxon>
        <taxon>Parasitiformes</taxon>
        <taxon>Ixodida</taxon>
        <taxon>Ixodoidea</taxon>
        <taxon>Ixodidae</taxon>
        <taxon>Ixodinae</taxon>
        <taxon>Ixodes</taxon>
    </lineage>
</organism>
<dbReference type="Proteomes" id="UP000805193">
    <property type="component" value="Unassembled WGS sequence"/>
</dbReference>
<comment type="caution">
    <text evidence="1">The sequence shown here is derived from an EMBL/GenBank/DDBJ whole genome shotgun (WGS) entry which is preliminary data.</text>
</comment>
<reference evidence="1 2" key="1">
    <citation type="journal article" date="2020" name="Cell">
        <title>Large-Scale Comparative Analyses of Tick Genomes Elucidate Their Genetic Diversity and Vector Capacities.</title>
        <authorList>
            <consortium name="Tick Genome and Microbiome Consortium (TIGMIC)"/>
            <person name="Jia N."/>
            <person name="Wang J."/>
            <person name="Shi W."/>
            <person name="Du L."/>
            <person name="Sun Y."/>
            <person name="Zhan W."/>
            <person name="Jiang J.F."/>
            <person name="Wang Q."/>
            <person name="Zhang B."/>
            <person name="Ji P."/>
            <person name="Bell-Sakyi L."/>
            <person name="Cui X.M."/>
            <person name="Yuan T.T."/>
            <person name="Jiang B.G."/>
            <person name="Yang W.F."/>
            <person name="Lam T.T."/>
            <person name="Chang Q.C."/>
            <person name="Ding S.J."/>
            <person name="Wang X.J."/>
            <person name="Zhu J.G."/>
            <person name="Ruan X.D."/>
            <person name="Zhao L."/>
            <person name="Wei J.T."/>
            <person name="Ye R.Z."/>
            <person name="Que T.C."/>
            <person name="Du C.H."/>
            <person name="Zhou Y.H."/>
            <person name="Cheng J.X."/>
            <person name="Dai P.F."/>
            <person name="Guo W.B."/>
            <person name="Han X.H."/>
            <person name="Huang E.J."/>
            <person name="Li L.F."/>
            <person name="Wei W."/>
            <person name="Gao Y.C."/>
            <person name="Liu J.Z."/>
            <person name="Shao H.Z."/>
            <person name="Wang X."/>
            <person name="Wang C.C."/>
            <person name="Yang T.C."/>
            <person name="Huo Q.B."/>
            <person name="Li W."/>
            <person name="Chen H.Y."/>
            <person name="Chen S.E."/>
            <person name="Zhou L.G."/>
            <person name="Ni X.B."/>
            <person name="Tian J.H."/>
            <person name="Sheng Y."/>
            <person name="Liu T."/>
            <person name="Pan Y.S."/>
            <person name="Xia L.Y."/>
            <person name="Li J."/>
            <person name="Zhao F."/>
            <person name="Cao W.C."/>
        </authorList>
    </citation>
    <scope>NUCLEOTIDE SEQUENCE [LARGE SCALE GENOMIC DNA]</scope>
    <source>
        <strain evidence="1">Iper-2018</strain>
    </source>
</reference>